<proteinExistence type="predicted"/>
<evidence type="ECO:0000313" key="2">
    <source>
        <dbReference type="EMBL" id="CAF9941009.1"/>
    </source>
</evidence>
<organism evidence="2 3">
    <name type="scientific">Heterodermia speciosa</name>
    <dbReference type="NCBI Taxonomy" id="116794"/>
    <lineage>
        <taxon>Eukaryota</taxon>
        <taxon>Fungi</taxon>
        <taxon>Dikarya</taxon>
        <taxon>Ascomycota</taxon>
        <taxon>Pezizomycotina</taxon>
        <taxon>Lecanoromycetes</taxon>
        <taxon>OSLEUM clade</taxon>
        <taxon>Lecanoromycetidae</taxon>
        <taxon>Caliciales</taxon>
        <taxon>Physciaceae</taxon>
        <taxon>Heterodermia</taxon>
    </lineage>
</organism>
<accession>A0A8H3J5M5</accession>
<comment type="caution">
    <text evidence="2">The sequence shown here is derived from an EMBL/GenBank/DDBJ whole genome shotgun (WGS) entry which is preliminary data.</text>
</comment>
<keyword evidence="3" id="KW-1185">Reference proteome</keyword>
<evidence type="ECO:0000313" key="3">
    <source>
        <dbReference type="Proteomes" id="UP000664521"/>
    </source>
</evidence>
<feature type="compositionally biased region" description="Polar residues" evidence="1">
    <location>
        <begin position="122"/>
        <end position="147"/>
    </location>
</feature>
<name>A0A8H3J5M5_9LECA</name>
<evidence type="ECO:0000256" key="1">
    <source>
        <dbReference type="SAM" id="MobiDB-lite"/>
    </source>
</evidence>
<reference evidence="2" key="1">
    <citation type="submission" date="2021-03" db="EMBL/GenBank/DDBJ databases">
        <authorList>
            <person name="Tagirdzhanova G."/>
        </authorList>
    </citation>
    <scope>NUCLEOTIDE SEQUENCE</scope>
</reference>
<gene>
    <name evidence="2" type="ORF">HETSPECPRED_002841</name>
</gene>
<feature type="region of interest" description="Disordered" evidence="1">
    <location>
        <begin position="298"/>
        <end position="335"/>
    </location>
</feature>
<protein>
    <submittedName>
        <fullName evidence="2">Uncharacterized protein</fullName>
    </submittedName>
</protein>
<dbReference type="Proteomes" id="UP000664521">
    <property type="component" value="Unassembled WGS sequence"/>
</dbReference>
<dbReference type="AlphaFoldDB" id="A0A8H3J5M5"/>
<sequence length="402" mass="44403">MPSIREQREMNEMQMYISTEKVKHRNSKSQQKPLPIMTPTEIFLKNNRIHQKRKREEQEENNEPETTDARNPKKSKTDDTSANANKLASKKVQPRKPKVQLKGPAVSNPNWHPKGSAKGAQEPNTSASSLSNTGQGSRETVTQTEKPVTSAAKYQTAKEPSAPAKAPPRKVPWSQHRNSRAEASPTTSIKDKNARSAVQKAKVSGASRKKNIKGADTRPVLSKKVKGPGILQQVQDDIKKRKLEMAADEARPKTPIPTKQEFASLQQQQFEGASDKATAILLEKQAKLDRRTAAIAKAKANRQQDALATNVADDGSMVDEPAHGTGTSSTKADPLAARRAQYHRKEFRGLKTQHKGRCATSVLQCLANLPKVANLYKDKDSDCVRSEQSLDDGELFGIHEDM</sequence>
<feature type="compositionally biased region" description="Basic residues" evidence="1">
    <location>
        <begin position="88"/>
        <end position="99"/>
    </location>
</feature>
<feature type="compositionally biased region" description="Basic and acidic residues" evidence="1">
    <location>
        <begin position="67"/>
        <end position="79"/>
    </location>
</feature>
<dbReference type="EMBL" id="CAJPDS010000171">
    <property type="protein sequence ID" value="CAF9941009.1"/>
    <property type="molecule type" value="Genomic_DNA"/>
</dbReference>
<feature type="region of interest" description="Disordered" evidence="1">
    <location>
        <begin position="19"/>
        <end position="221"/>
    </location>
</feature>